<comment type="caution">
    <text evidence="1">The sequence shown here is derived from an EMBL/GenBank/DDBJ whole genome shotgun (WGS) entry which is preliminary data.</text>
</comment>
<dbReference type="AlphaFoldDB" id="A0A0C1NCP8"/>
<gene>
    <name evidence="1" type="ORF">DA73_0209535</name>
</gene>
<sequence length="118" mass="13460">MVQVTPAFKLNEQIQATVAKYSHNVPGAIAYLKEAIRTWTRVDSPEAVFVKACKKGSKPENWGKPKTSYPQPNEEQLAQLSIARSQRTILDYYQHDGLWMVETGKAVLAWWEVLELLE</sequence>
<dbReference type="EMBL" id="JHEG02000036">
    <property type="protein sequence ID" value="KIE12547.1"/>
    <property type="molecule type" value="Genomic_DNA"/>
</dbReference>
<organism evidence="1">
    <name type="scientific">Tolypothrix bouteillei VB521301</name>
    <dbReference type="NCBI Taxonomy" id="1479485"/>
    <lineage>
        <taxon>Bacteria</taxon>
        <taxon>Bacillati</taxon>
        <taxon>Cyanobacteriota</taxon>
        <taxon>Cyanophyceae</taxon>
        <taxon>Nostocales</taxon>
        <taxon>Tolypothrichaceae</taxon>
        <taxon>Tolypothrix</taxon>
    </lineage>
</organism>
<proteinExistence type="predicted"/>
<evidence type="ECO:0000313" key="1">
    <source>
        <dbReference type="EMBL" id="KIE12547.1"/>
    </source>
</evidence>
<name>A0A0C1NCP8_9CYAN</name>
<protein>
    <submittedName>
        <fullName evidence="1">Uncharacterized protein</fullName>
    </submittedName>
</protein>
<accession>A0A0C1NCP8</accession>
<reference evidence="1" key="1">
    <citation type="journal article" date="2015" name="Genome Announc.">
        <title>Draft Genome Sequence of Tolypothrix boutellei Strain VB521301.</title>
        <authorList>
            <person name="Chandrababunaidu M.M."/>
            <person name="Singh D."/>
            <person name="Sen D."/>
            <person name="Bhan S."/>
            <person name="Das S."/>
            <person name="Gupta A."/>
            <person name="Adhikary S.P."/>
            <person name="Tripathy S."/>
        </authorList>
    </citation>
    <scope>NUCLEOTIDE SEQUENCE</scope>
    <source>
        <strain evidence="1">VB521301</strain>
    </source>
</reference>